<feature type="domain" description="Chitin-binding type-2" evidence="15">
    <location>
        <begin position="1353"/>
        <end position="1407"/>
    </location>
</feature>
<feature type="chain" id="PRO_5043534972" description="chitinase" evidence="14">
    <location>
        <begin position="19"/>
        <end position="2806"/>
    </location>
</feature>
<dbReference type="PROSITE" id="PS01095">
    <property type="entry name" value="GH18_1"/>
    <property type="match status" value="3"/>
</dbReference>
<keyword evidence="10 12" id="KW-0326">Glycosidase</keyword>
<dbReference type="InterPro" id="IPR017853">
    <property type="entry name" value="GH"/>
</dbReference>
<feature type="domain" description="Chitin-binding type-2" evidence="15">
    <location>
        <begin position="1278"/>
        <end position="1331"/>
    </location>
</feature>
<dbReference type="GO" id="GO:0008843">
    <property type="term" value="F:endochitinase activity"/>
    <property type="evidence" value="ECO:0007669"/>
    <property type="project" value="UniProtKB-EC"/>
</dbReference>
<dbReference type="PROSITE" id="PS51910">
    <property type="entry name" value="GH18_2"/>
    <property type="match status" value="5"/>
</dbReference>
<feature type="signal peptide" evidence="14">
    <location>
        <begin position="1"/>
        <end position="18"/>
    </location>
</feature>
<organism evidence="17 18">
    <name type="scientific">Dendroctonus ponderosae</name>
    <name type="common">Mountain pine beetle</name>
    <dbReference type="NCBI Taxonomy" id="77166"/>
    <lineage>
        <taxon>Eukaryota</taxon>
        <taxon>Metazoa</taxon>
        <taxon>Ecdysozoa</taxon>
        <taxon>Arthropoda</taxon>
        <taxon>Hexapoda</taxon>
        <taxon>Insecta</taxon>
        <taxon>Pterygota</taxon>
        <taxon>Neoptera</taxon>
        <taxon>Endopterygota</taxon>
        <taxon>Coleoptera</taxon>
        <taxon>Polyphaga</taxon>
        <taxon>Cucujiformia</taxon>
        <taxon>Curculionidae</taxon>
        <taxon>Scolytinae</taxon>
        <taxon>Dendroctonus</taxon>
    </lineage>
</organism>
<feature type="domain" description="Chitin-binding type-2" evidence="15">
    <location>
        <begin position="1189"/>
        <end position="1243"/>
    </location>
</feature>
<dbReference type="InterPro" id="IPR002557">
    <property type="entry name" value="Chitin-bd_dom"/>
</dbReference>
<evidence type="ECO:0000256" key="5">
    <source>
        <dbReference type="ARBA" id="ARBA00022729"/>
    </source>
</evidence>
<dbReference type="SMART" id="SM00494">
    <property type="entry name" value="ChtBD2"/>
    <property type="match status" value="5"/>
</dbReference>
<feature type="domain" description="GH18" evidence="16">
    <location>
        <begin position="1483"/>
        <end position="1852"/>
    </location>
</feature>
<dbReference type="Proteomes" id="UP000019118">
    <property type="component" value="Unassembled WGS sequence"/>
</dbReference>
<dbReference type="InterPro" id="IPR001223">
    <property type="entry name" value="Glyco_hydro18_cat"/>
</dbReference>
<keyword evidence="7" id="KW-0146">Chitin degradation</keyword>
<feature type="compositionally biased region" description="Low complexity" evidence="13">
    <location>
        <begin position="1131"/>
        <end position="1173"/>
    </location>
</feature>
<dbReference type="EnsemblMetazoa" id="XM_019916314.1">
    <property type="protein sequence ID" value="XP_019771873.1"/>
    <property type="gene ID" value="LOC109545549"/>
</dbReference>
<feature type="domain" description="GH18" evidence="16">
    <location>
        <begin position="194"/>
        <end position="561"/>
    </location>
</feature>
<evidence type="ECO:0000256" key="12">
    <source>
        <dbReference type="RuleBase" id="RU000489"/>
    </source>
</evidence>
<evidence type="ECO:0000256" key="6">
    <source>
        <dbReference type="ARBA" id="ARBA00022801"/>
    </source>
</evidence>
<dbReference type="SUPFAM" id="SSF51445">
    <property type="entry name" value="(Trans)glycosidases"/>
    <property type="match status" value="5"/>
</dbReference>
<sequence length="2806" mass="315438">MNTCTILILLLLLATTEQRSQSFSAIRAKRSEHVPSLETPTFRRDSVEHIPEEVSSSMKASYMSLEEFGSKSLPLRTAVESVPDISSNSHRLPLRDAVERRPLPEESQLKKHESLQLQQPTFPNYLLQPIGWGLNSPSTFYSPANHFRAMISSYLPYRVSNGYQQLLISPFSYNRGRSLKLEDNVEQFENIADKKIVCYVEAAAAYRKQPLTFTPEDLDPYLCTHIIYAFASLDPVNHHVVSNDEEYDIVQGGYKAVVALKRFNRNLKVLLSIGGPRDEASHRFSNMISAANGRRDFIRSAFSLVKEFHFDGVEIHWEYPANEELGGRASDKENFQFLIEELSEVFKQSGLLVAVAAPASRFRIEDGFYPSKLNDFVDFVNVQTYDFHRDRDPVVDHHASLNARPTDEGLNIFLNADYAINFWIKNGLSSTKIILGVPFFGRTFTLQYINDTQVGAPIKGPGHQGFYTQKPGFLAYFEICDMVVNEGWYQGEDEDGSPYIVNGDQWVGYDNEKSIKRKIAYVKKQNLGGVFAWAADLDDFKGLCGSKFPLLNSINKQLRGKAPPSLQTDQQSPIKPFGTCESEGYYSDPKNCAGYYVCKNGLSYHLSCGNDRMFDSATGKCSKLQAGKCRPGEMVYIHQKLKKLNQELFPELLRDNEPKVVCYVTNWAFYRKAEGKFVPEHIDQRLCTHLVYAFASLDPETLLLKEFDSWADIDNNLYQRITSLKDTKVLLSLGGWTDSTGDKYSRLVSDGSARRRFVVGTLSFLRKHGFSGLHLDWNYPICWQSNCKKGPASDKPNFTKLLQELQREFDKQSPPLILAASISGYKEVIDVAYDLPAIGQALDFISVMTYDYHGAWEGRTGHVSPLYHQPLDKYPQYNTNFTMEYLVSKGAPRGKLLLGVPFYGQSFSLAKTNSYAEGTPSIGPGKPGEYTKQPGMLAYYEICYRIKSQSWVMNKGSLGSGPFAYLKDQWVGYEDIDSIKEKANYIRTSGFGGAVAWTIDLDDFNNRCCTGSFPLLHSLNEALGRISSTPVQGDCTKPPTPSTPAPPETTTGVDSGSATSEHSHQSTWTTTTTKRTTTQPWWVASSTSSASSPATTRKPVATPTVWWTTSSKKPTTSVGVWWTTSTQPSTWWSTSKSTAKPSTTPWWQTTQPSTTRPASSTSEATTTQQSSTPLVPPPAVIRPDNQMPPKSCEPGQYMADPNNCNAFYRCVGGELTKQYCAGGLHWNKNRLICDWPTSAKCKELQYSATSKPSTTQNTKSTPHHFASTPTTPLSHYSENGCETGAYYPHESCDQFYVCYNGHLIAQACAPGLNWDSEKGMCDWKFKVRCLGRRKLAEKYTLLHNLAIYRPRPYSTCEQNAFAPYPGDCGRYMQCLWGKFEVFHCAPGLSWNSEMKICDWPKGAHCLEAENEIDVLVPNEETPSAPLPPLKPSTSKPPATTEWEWKPPTTSQPGESPWEWHPPIPPTSEQPPLSEPLKPKSDYFKIVCYFTNWAWYRQGQGKYLPEDIDANLCTHIVYGFAVLDFSNLIIKAHDSWADFDNQFYKRVVEYKAKGVKVSIAIGGWNDSQGDKYSRLVNNPDARRRFIEHIVKFLDKWGFDGLDLDWEYPKCWQVDCKKGPDSDKPSFSAFVKELKEAFEPKGYLLSAAVSPSKTVIDAGYDVPVLGKYLDWVAVMTYDFHGQWDKQTGHVAPLFYHPEDEVEWFNSNFSLHYWISEGVPRRKIVMGMPLYGQAFRLENETDNGLNAKAPGPGEAGPYTKAAGFLAYYEICDNIQNKGWKVVQDPKRRMGPYAYKANQWVSFDDREMIRIKSEFIRRMDLGGGMIWALDLDDFKNKCGAGRHPLLTTIRNVLADAGTGVPEPIPPIDNDVVPEQPQPVEAEDADDWSNTTHQAVVDQSSLAPAVPQATSQPLVNPNSEYKVVCYFTNWAWYRQGRGKYVPADIDPDLCTHVVYGFAVLNGDELVIKPHDSWADFDNKFYEKVTALKAKGIKVLIAIGGWNDSAGDKYSRLVNNSSARRRFVAHVVNFIEANNFDGLDLDWEYPKCWQVDCNKGPATDKPAFAELVKELHAAFEPKGWLLSAAVSPSKRVIDDGYDVPILSKYLSWIAVMTYDYHGQWDKITGHVAPMYTHPEDIDATFNANFTINYWIEKGADRKKIVMGMPMYGQSFSLADNKENGLNAATYGGGEAGEETRARGFLAYYEICTNIQKKGWKIVRDRQGRIGPYAYLRDQWVSFDDIGMIRHKSEYIKAMGLGGGMIWALDLDDFRNECGCEEYPLLRTINRVLRDYKVADPKCVLGKGQHKPAVPSKPSTVKPTQKPPGWDVEGTSPEAPQPALEACNGNDFLPVPSNCNHYYLCNQGFYTLQSCPSGLYWNKGHCDWPENTPCHPDSTTTEAPSGSADGGSSVPTVSTSIIDIPSSTQHYPSIEGEYKVVCYFTNWAWYRQGEGKYLPSDIDGSLCTHINYGFAVLDPNSLTIKPHDSWADIDNEFYTKVIAYRSKGIKVLIAIGGWNDSLGDKYSRLVNNPGARAKFISNVIEFIEQWGFDGLDLDWEYPKCWQVDCHKGPDSDKQGFASLVQELSQAFKPKGLLLSSAVSPSKAVIDAGYDVPALNLYFDWIAIMTYDFHGHWDKITGHVAPLYYYPEDIYDYFNANFSINYWIEKGADPKKLVMGMPLYGQSFTLADSSNYALNDPSYGPGEAGEFTRAGGFLAFYEICERVKSKSWTVKRDPLGRLGPYAHMGSQWVSYDDIADIRRKSQLVKTLGLGGGMIWALDLDDFRNRCGCGKHPLLKTLNHELRGTATDITMENCT</sequence>
<evidence type="ECO:0000256" key="1">
    <source>
        <dbReference type="ARBA" id="ARBA00000822"/>
    </source>
</evidence>
<comment type="catalytic activity">
    <reaction evidence="1">
        <text>Random endo-hydrolysis of N-acetyl-beta-D-glucosaminide (1-&gt;4)-beta-linkages in chitin and chitodextrins.</text>
        <dbReference type="EC" id="3.2.1.14"/>
    </reaction>
</comment>
<dbReference type="Gene3D" id="3.10.50.10">
    <property type="match status" value="5"/>
</dbReference>
<feature type="compositionally biased region" description="Polar residues" evidence="13">
    <location>
        <begin position="1251"/>
        <end position="1260"/>
    </location>
</feature>
<dbReference type="PROSITE" id="PS50940">
    <property type="entry name" value="CHIT_BIND_II"/>
    <property type="match status" value="5"/>
</dbReference>
<evidence type="ECO:0000313" key="17">
    <source>
        <dbReference type="EnsemblMetazoa" id="XP_019771873.1"/>
    </source>
</evidence>
<keyword evidence="11" id="KW-0624">Polysaccharide degradation</keyword>
<keyword evidence="9" id="KW-0119">Carbohydrate metabolism</keyword>
<dbReference type="Gene3D" id="2.170.140.10">
    <property type="entry name" value="Chitin binding domain"/>
    <property type="match status" value="5"/>
</dbReference>
<dbReference type="FunFam" id="3.20.20.80:FF:000007">
    <property type="entry name" value="Acidic mammalian chitinase"/>
    <property type="match status" value="3"/>
</dbReference>
<evidence type="ECO:0000256" key="4">
    <source>
        <dbReference type="ARBA" id="ARBA00022669"/>
    </source>
</evidence>
<evidence type="ECO:0000256" key="8">
    <source>
        <dbReference type="ARBA" id="ARBA00023157"/>
    </source>
</evidence>
<dbReference type="EC" id="3.2.1.14" evidence="3"/>
<feature type="region of interest" description="Disordered" evidence="13">
    <location>
        <begin position="2385"/>
        <end position="2408"/>
    </location>
</feature>
<name>A0AAR5QF78_DENPD</name>
<dbReference type="FunFam" id="3.10.50.10:FF:000004">
    <property type="entry name" value="Chitinase 5"/>
    <property type="match status" value="3"/>
</dbReference>
<evidence type="ECO:0000256" key="14">
    <source>
        <dbReference type="SAM" id="SignalP"/>
    </source>
</evidence>
<feature type="domain" description="GH18" evidence="16">
    <location>
        <begin position="658"/>
        <end position="1026"/>
    </location>
</feature>
<reference evidence="17" key="2">
    <citation type="submission" date="2024-08" db="UniProtKB">
        <authorList>
            <consortium name="EnsemblMetazoa"/>
        </authorList>
    </citation>
    <scope>IDENTIFICATION</scope>
</reference>
<feature type="compositionally biased region" description="Low complexity" evidence="13">
    <location>
        <begin position="1431"/>
        <end position="1440"/>
    </location>
</feature>
<proteinExistence type="inferred from homology"/>
<evidence type="ECO:0000256" key="11">
    <source>
        <dbReference type="ARBA" id="ARBA00023326"/>
    </source>
</evidence>
<dbReference type="SUPFAM" id="SSF57625">
    <property type="entry name" value="Invertebrate chitin-binding proteins"/>
    <property type="match status" value="5"/>
</dbReference>
<dbReference type="GO" id="GO:0006032">
    <property type="term" value="P:chitin catabolic process"/>
    <property type="evidence" value="ECO:0007669"/>
    <property type="project" value="UniProtKB-KW"/>
</dbReference>
<evidence type="ECO:0000256" key="10">
    <source>
        <dbReference type="ARBA" id="ARBA00023295"/>
    </source>
</evidence>
<evidence type="ECO:0000256" key="7">
    <source>
        <dbReference type="ARBA" id="ARBA00023024"/>
    </source>
</evidence>
<dbReference type="Pfam" id="PF00704">
    <property type="entry name" value="Glyco_hydro_18"/>
    <property type="match status" value="5"/>
</dbReference>
<feature type="domain" description="GH18" evidence="16">
    <location>
        <begin position="1916"/>
        <end position="2285"/>
    </location>
</feature>
<dbReference type="CDD" id="cd02872">
    <property type="entry name" value="GH18_chitolectin_chitotriosidase"/>
    <property type="match status" value="4"/>
</dbReference>
<evidence type="ECO:0000313" key="18">
    <source>
        <dbReference type="Proteomes" id="UP000019118"/>
    </source>
</evidence>
<dbReference type="Pfam" id="PF01607">
    <property type="entry name" value="CBM_14"/>
    <property type="match status" value="5"/>
</dbReference>
<dbReference type="PANTHER" id="PTHR11177:SF359">
    <property type="entry name" value="CHITINASE 10-RELATED"/>
    <property type="match status" value="1"/>
</dbReference>
<dbReference type="FunFam" id="3.10.50.10:FF:000001">
    <property type="entry name" value="Chitinase 3-like 1"/>
    <property type="match status" value="2"/>
</dbReference>
<dbReference type="InterPro" id="IPR036508">
    <property type="entry name" value="Chitin-bd_dom_sf"/>
</dbReference>
<feature type="region of interest" description="Disordered" evidence="13">
    <location>
        <begin position="1131"/>
        <end position="1186"/>
    </location>
</feature>
<dbReference type="Gene3D" id="3.20.20.80">
    <property type="entry name" value="Glycosidases"/>
    <property type="match status" value="5"/>
</dbReference>
<evidence type="ECO:0000256" key="3">
    <source>
        <dbReference type="ARBA" id="ARBA00012729"/>
    </source>
</evidence>
<dbReference type="InterPro" id="IPR001579">
    <property type="entry name" value="Glyco_hydro_18_chit_AS"/>
</dbReference>
<dbReference type="FunFam" id="3.20.20.80:FF:000048">
    <property type="entry name" value="Brain chitinase and chia"/>
    <property type="match status" value="2"/>
</dbReference>
<feature type="domain" description="GH18" evidence="16">
    <location>
        <begin position="2427"/>
        <end position="2796"/>
    </location>
</feature>
<comment type="similarity">
    <text evidence="2">Belongs to the glycosyl hydrolase 18 family. Chitinase class II subfamily.</text>
</comment>
<keyword evidence="8" id="KW-1015">Disulfide bond</keyword>
<dbReference type="InterPro" id="IPR029070">
    <property type="entry name" value="Chitinase_insertion_sf"/>
</dbReference>
<feature type="region of interest" description="Disordered" evidence="13">
    <location>
        <begin position="1029"/>
        <end position="1100"/>
    </location>
</feature>
<feature type="domain" description="Chitin-binding type-2" evidence="15">
    <location>
        <begin position="2333"/>
        <end position="2385"/>
    </location>
</feature>
<keyword evidence="6 12" id="KW-0378">Hydrolase</keyword>
<dbReference type="SUPFAM" id="SSF54556">
    <property type="entry name" value="Chitinase insertion domain"/>
    <property type="match status" value="5"/>
</dbReference>
<dbReference type="GO" id="GO:0000272">
    <property type="term" value="P:polysaccharide catabolic process"/>
    <property type="evidence" value="ECO:0007669"/>
    <property type="project" value="UniProtKB-KW"/>
</dbReference>
<dbReference type="GO" id="GO:0008061">
    <property type="term" value="F:chitin binding"/>
    <property type="evidence" value="ECO:0007669"/>
    <property type="project" value="UniProtKB-KW"/>
</dbReference>
<dbReference type="GO" id="GO:0005576">
    <property type="term" value="C:extracellular region"/>
    <property type="evidence" value="ECO:0007669"/>
    <property type="project" value="InterPro"/>
</dbReference>
<feature type="compositionally biased region" description="Pro residues" evidence="13">
    <location>
        <begin position="1459"/>
        <end position="1468"/>
    </location>
</feature>
<keyword evidence="18" id="KW-1185">Reference proteome</keyword>
<evidence type="ECO:0000256" key="13">
    <source>
        <dbReference type="SAM" id="MobiDB-lite"/>
    </source>
</evidence>
<dbReference type="InterPro" id="IPR050314">
    <property type="entry name" value="Glycosyl_Hydrlase_18"/>
</dbReference>
<evidence type="ECO:0000259" key="15">
    <source>
        <dbReference type="PROSITE" id="PS50940"/>
    </source>
</evidence>
<keyword evidence="5 14" id="KW-0732">Signal</keyword>
<feature type="region of interest" description="Disordered" evidence="13">
    <location>
        <begin position="2298"/>
        <end position="2330"/>
    </location>
</feature>
<dbReference type="InterPro" id="IPR011583">
    <property type="entry name" value="Chitinase_II/V-like_cat"/>
</dbReference>
<feature type="region of interest" description="Disordered" evidence="13">
    <location>
        <begin position="1418"/>
        <end position="1474"/>
    </location>
</feature>
<keyword evidence="4" id="KW-0147">Chitin-binding</keyword>
<evidence type="ECO:0000256" key="2">
    <source>
        <dbReference type="ARBA" id="ARBA00009121"/>
    </source>
</evidence>
<accession>A0AAR5QF78</accession>
<evidence type="ECO:0000259" key="16">
    <source>
        <dbReference type="PROSITE" id="PS51910"/>
    </source>
</evidence>
<evidence type="ECO:0000256" key="9">
    <source>
        <dbReference type="ARBA" id="ARBA00023277"/>
    </source>
</evidence>
<reference evidence="18" key="1">
    <citation type="journal article" date="2013" name="Genome Biol.">
        <title>Draft genome of the mountain pine beetle, Dendroctonus ponderosae Hopkins, a major forest pest.</title>
        <authorList>
            <person name="Keeling C.I."/>
            <person name="Yuen M.M."/>
            <person name="Liao N.Y."/>
            <person name="Docking T.R."/>
            <person name="Chan S.K."/>
            <person name="Taylor G.A."/>
            <person name="Palmquist D.L."/>
            <person name="Jackman S.D."/>
            <person name="Nguyen A."/>
            <person name="Li M."/>
            <person name="Henderson H."/>
            <person name="Janes J.K."/>
            <person name="Zhao Y."/>
            <person name="Pandoh P."/>
            <person name="Moore R."/>
            <person name="Sperling F.A."/>
            <person name="Huber D.P."/>
            <person name="Birol I."/>
            <person name="Jones S.J."/>
            <person name="Bohlmann J."/>
        </authorList>
    </citation>
    <scope>NUCLEOTIDE SEQUENCE</scope>
</reference>
<feature type="domain" description="Chitin-binding type-2" evidence="15">
    <location>
        <begin position="577"/>
        <end position="631"/>
    </location>
</feature>
<dbReference type="SMART" id="SM00636">
    <property type="entry name" value="Glyco_18"/>
    <property type="match status" value="5"/>
</dbReference>
<feature type="region of interest" description="Disordered" evidence="13">
    <location>
        <begin position="1251"/>
        <end position="1271"/>
    </location>
</feature>
<protein>
    <recommendedName>
        <fullName evidence="3">chitinase</fullName>
        <ecNumber evidence="3">3.2.1.14</ecNumber>
    </recommendedName>
</protein>
<dbReference type="PANTHER" id="PTHR11177">
    <property type="entry name" value="CHITINASE"/>
    <property type="match status" value="1"/>
</dbReference>
<feature type="compositionally biased region" description="Low complexity" evidence="13">
    <location>
        <begin position="1067"/>
        <end position="1096"/>
    </location>
</feature>
<feature type="compositionally biased region" description="Pro residues" evidence="13">
    <location>
        <begin position="1038"/>
        <end position="1047"/>
    </location>
</feature>